<keyword evidence="4" id="KW-0472">Membrane</keyword>
<sequence>MDLETAYLSEVEEKLRKLPNGLKSYYDQMLRQIEALEDSQHEIAVNILRWVVFAMRPLTVEELSIATDTTPTKHQSREEVMRDRIKLCGYFIKVSDDVVSLIHPSAKEYLANLYNDTIQQSDSPFKIDALRANLEIARKCFNYIQDGAHGNGPFGDGRIREPYLGRDLLVSDVVHLRAYPLLQYAALYWPIHARQSSDELAIFNFSHPFFQENSRIRRVWMQSYWRSKMKEWQPPGENFSTLHFAAFFGLSSLLQSLILNHNLLTRKFGRLANHGADHNMTPLHWAVRNGHGAAVELLIRHGADIEIKGYGLSPLIWAVRNNRDRIARVLIEHGANINATGYGMTALHWAAWEGCTEMVRLLLQEGADINATTTSQYLWIQMFLNVASDSKKRRSGEFPWTTSEEASMMFEMAERDEEITRLTGRPSLMAILSAIPIVIALLTVIRVYDFDFSHWVVKTFARLLVFEVEAAIAMLSLYIDLDAVAVCFILSLAALFSTTYDYFAMTGASWISSVRDTFQAYDDSVMKSRLIIVLLIFRAWGERSGGLGNSFKLRFQMRWYMVSEAIFYLVHPRSGSIDLIFQIQRVTLLFLSMVFDFQIQAQFALALLRAKPPVGKTAAEIAELTEYGEVKLLLNQKTDLQYMKILGDVIKIFGPMMNIWQREGSSEG</sequence>
<name>A0AAV9XFH9_9PEZI</name>
<keyword evidence="2 3" id="KW-0040">ANK repeat</keyword>
<organism evidence="6 7">
    <name type="scientific">Orbilia ellipsospora</name>
    <dbReference type="NCBI Taxonomy" id="2528407"/>
    <lineage>
        <taxon>Eukaryota</taxon>
        <taxon>Fungi</taxon>
        <taxon>Dikarya</taxon>
        <taxon>Ascomycota</taxon>
        <taxon>Pezizomycotina</taxon>
        <taxon>Orbiliomycetes</taxon>
        <taxon>Orbiliales</taxon>
        <taxon>Orbiliaceae</taxon>
        <taxon>Orbilia</taxon>
    </lineage>
</organism>
<dbReference type="Gene3D" id="1.25.40.20">
    <property type="entry name" value="Ankyrin repeat-containing domain"/>
    <property type="match status" value="1"/>
</dbReference>
<evidence type="ECO:0000256" key="4">
    <source>
        <dbReference type="SAM" id="Phobius"/>
    </source>
</evidence>
<accession>A0AAV9XFH9</accession>
<dbReference type="AlphaFoldDB" id="A0AAV9XFH9"/>
<protein>
    <recommendedName>
        <fullName evidence="5">GPI inositol-deacylase winged helix domain-containing protein</fullName>
    </recommendedName>
</protein>
<evidence type="ECO:0000259" key="5">
    <source>
        <dbReference type="Pfam" id="PF22939"/>
    </source>
</evidence>
<dbReference type="SMART" id="SM00248">
    <property type="entry name" value="ANK"/>
    <property type="match status" value="3"/>
</dbReference>
<dbReference type="InterPro" id="IPR036770">
    <property type="entry name" value="Ankyrin_rpt-contain_sf"/>
</dbReference>
<dbReference type="Pfam" id="PF12796">
    <property type="entry name" value="Ank_2"/>
    <property type="match status" value="1"/>
</dbReference>
<dbReference type="PANTHER" id="PTHR24123">
    <property type="entry name" value="ANKYRIN REPEAT-CONTAINING"/>
    <property type="match status" value="1"/>
</dbReference>
<dbReference type="SUPFAM" id="SSF48403">
    <property type="entry name" value="Ankyrin repeat"/>
    <property type="match status" value="1"/>
</dbReference>
<dbReference type="PROSITE" id="PS50297">
    <property type="entry name" value="ANK_REP_REGION"/>
    <property type="match status" value="3"/>
</dbReference>
<dbReference type="PANTHER" id="PTHR24123:SF33">
    <property type="entry name" value="PROTEIN HOS4"/>
    <property type="match status" value="1"/>
</dbReference>
<reference evidence="6 7" key="1">
    <citation type="submission" date="2019-10" db="EMBL/GenBank/DDBJ databases">
        <authorList>
            <person name="Palmer J.M."/>
        </authorList>
    </citation>
    <scope>NUCLEOTIDE SEQUENCE [LARGE SCALE GENOMIC DNA]</scope>
    <source>
        <strain evidence="6 7">TWF694</strain>
    </source>
</reference>
<dbReference type="Proteomes" id="UP001365542">
    <property type="component" value="Unassembled WGS sequence"/>
</dbReference>
<keyword evidence="1" id="KW-0677">Repeat</keyword>
<gene>
    <name evidence="6" type="ORF">TWF694_008098</name>
</gene>
<keyword evidence="4" id="KW-0812">Transmembrane</keyword>
<comment type="caution">
    <text evidence="6">The sequence shown here is derived from an EMBL/GenBank/DDBJ whole genome shotgun (WGS) entry which is preliminary data.</text>
</comment>
<dbReference type="PRINTS" id="PR01415">
    <property type="entry name" value="ANKYRIN"/>
</dbReference>
<feature type="repeat" description="ANK" evidence="3">
    <location>
        <begin position="310"/>
        <end position="342"/>
    </location>
</feature>
<dbReference type="EMBL" id="JAVHJO010000004">
    <property type="protein sequence ID" value="KAK6540706.1"/>
    <property type="molecule type" value="Genomic_DNA"/>
</dbReference>
<feature type="repeat" description="ANK" evidence="3">
    <location>
        <begin position="342"/>
        <end position="374"/>
    </location>
</feature>
<evidence type="ECO:0000313" key="7">
    <source>
        <dbReference type="Proteomes" id="UP001365542"/>
    </source>
</evidence>
<evidence type="ECO:0000256" key="2">
    <source>
        <dbReference type="ARBA" id="ARBA00023043"/>
    </source>
</evidence>
<dbReference type="InterPro" id="IPR002110">
    <property type="entry name" value="Ankyrin_rpt"/>
</dbReference>
<dbReference type="Pfam" id="PF00023">
    <property type="entry name" value="Ank"/>
    <property type="match status" value="1"/>
</dbReference>
<feature type="repeat" description="ANK" evidence="3">
    <location>
        <begin position="278"/>
        <end position="310"/>
    </location>
</feature>
<dbReference type="PROSITE" id="PS50088">
    <property type="entry name" value="ANK_REPEAT"/>
    <property type="match status" value="3"/>
</dbReference>
<feature type="domain" description="GPI inositol-deacylase winged helix" evidence="5">
    <location>
        <begin position="41"/>
        <end position="112"/>
    </location>
</feature>
<evidence type="ECO:0000256" key="3">
    <source>
        <dbReference type="PROSITE-ProRule" id="PRU00023"/>
    </source>
</evidence>
<keyword evidence="7" id="KW-1185">Reference proteome</keyword>
<keyword evidence="4" id="KW-1133">Transmembrane helix</keyword>
<evidence type="ECO:0000313" key="6">
    <source>
        <dbReference type="EMBL" id="KAK6540706.1"/>
    </source>
</evidence>
<evidence type="ECO:0000256" key="1">
    <source>
        <dbReference type="ARBA" id="ARBA00022737"/>
    </source>
</evidence>
<proteinExistence type="predicted"/>
<dbReference type="InterPro" id="IPR051165">
    <property type="entry name" value="Multifunctional_ANK_Repeat"/>
</dbReference>
<dbReference type="Pfam" id="PF22939">
    <property type="entry name" value="WHD_GPIID"/>
    <property type="match status" value="1"/>
</dbReference>
<feature type="transmembrane region" description="Helical" evidence="4">
    <location>
        <begin position="428"/>
        <end position="448"/>
    </location>
</feature>
<dbReference type="InterPro" id="IPR054471">
    <property type="entry name" value="GPIID_WHD"/>
</dbReference>